<reference evidence="1 2" key="1">
    <citation type="submission" date="2018-12" db="EMBL/GenBank/DDBJ databases">
        <title>Draft genome sequences of Mycolicibacterium peregrinum isolated from a pig with lymphadenitis and from soil on the same Japanese pig farm.</title>
        <authorList>
            <person name="Komatsu T."/>
            <person name="Ohya K."/>
            <person name="Sawai K."/>
            <person name="Odoi J.O."/>
            <person name="Otsu K."/>
            <person name="Ota A."/>
            <person name="Ito T."/>
            <person name="Kawai M."/>
            <person name="Maruyama F."/>
        </authorList>
    </citation>
    <scope>NUCLEOTIDE SEQUENCE [LARGE SCALE GENOMIC DNA]</scope>
    <source>
        <strain evidence="1 2">138</strain>
    </source>
</reference>
<protein>
    <submittedName>
        <fullName evidence="1">LysA protein</fullName>
    </submittedName>
</protein>
<proteinExistence type="predicted"/>
<dbReference type="SUPFAM" id="SSF51419">
    <property type="entry name" value="PLP-binding barrel"/>
    <property type="match status" value="1"/>
</dbReference>
<dbReference type="AlphaFoldDB" id="A0A4Z0HKU2"/>
<gene>
    <name evidence="1" type="ORF">EJD98_30580</name>
</gene>
<evidence type="ECO:0000313" key="1">
    <source>
        <dbReference type="EMBL" id="TGB36033.1"/>
    </source>
</evidence>
<accession>A0A4Z0HKU2</accession>
<keyword evidence="2" id="KW-1185">Reference proteome</keyword>
<comment type="caution">
    <text evidence="1">The sequence shown here is derived from an EMBL/GenBank/DDBJ whole genome shotgun (WGS) entry which is preliminary data.</text>
</comment>
<evidence type="ECO:0000313" key="2">
    <source>
        <dbReference type="Proteomes" id="UP000297792"/>
    </source>
</evidence>
<dbReference type="InterPro" id="IPR029066">
    <property type="entry name" value="PLP-binding_barrel"/>
</dbReference>
<dbReference type="Proteomes" id="UP000297792">
    <property type="component" value="Unassembled WGS sequence"/>
</dbReference>
<name>A0A4Z0HKU2_MYCPR</name>
<dbReference type="EMBL" id="RWKA01000029">
    <property type="protein sequence ID" value="TGB36033.1"/>
    <property type="molecule type" value="Genomic_DNA"/>
</dbReference>
<dbReference type="Gene3D" id="3.20.20.10">
    <property type="entry name" value="Alanine racemase"/>
    <property type="match status" value="1"/>
</dbReference>
<sequence length="234" mass="24769">MTLPIGLRSLGVVELSLPATALADSRVAKRARDHGLAVEVRTGADLITAIGVGIHPMFLIVYADRMTADELVFCTANLGVGRIVVTTTDQVDLLVSATVAHRRQRVLVGMTRVADDKVVDAVVAGRRLDLVGLACEIGSGEDAFVSYPAAMGDMLAEMAQIRRAHSIVLTRVAISGDGFAVDESPGGLSELAELIDQTLDDACATLRFPRPVAMVTAQPAGTRRQPCTADLHRT</sequence>
<organism evidence="1 2">
    <name type="scientific">Mycolicibacterium peregrinum</name>
    <name type="common">Mycobacterium peregrinum</name>
    <dbReference type="NCBI Taxonomy" id="43304"/>
    <lineage>
        <taxon>Bacteria</taxon>
        <taxon>Bacillati</taxon>
        <taxon>Actinomycetota</taxon>
        <taxon>Actinomycetes</taxon>
        <taxon>Mycobacteriales</taxon>
        <taxon>Mycobacteriaceae</taxon>
        <taxon>Mycolicibacterium</taxon>
    </lineage>
</organism>